<dbReference type="EMBL" id="CP116424">
    <property type="protein sequence ID" value="WCE72127.1"/>
    <property type="molecule type" value="Genomic_DNA"/>
</dbReference>
<reference evidence="7" key="1">
    <citation type="submission" date="2023-01" db="EMBL/GenBank/DDBJ databases">
        <title>Comparative genomic analysis of cold water coral derived Sulfitobacter faviae: insights into their metabolism and habitat adaptation.</title>
        <authorList>
            <person name="Guo Y."/>
            <person name="Lin S."/>
            <person name="Huang Z."/>
            <person name="Tang K."/>
            <person name="Wang X."/>
        </authorList>
    </citation>
    <scope>NUCLEOTIDE SEQUENCE</scope>
    <source>
        <strain evidence="7">SCSIO W_1865</strain>
        <plasmid evidence="7">unnamed1</plasmid>
    </source>
</reference>
<dbReference type="AlphaFoldDB" id="A0AAX3LUA4"/>
<evidence type="ECO:0000256" key="6">
    <source>
        <dbReference type="RuleBase" id="RU365089"/>
    </source>
</evidence>
<keyword evidence="6" id="KW-0814">Transposable element</keyword>
<keyword evidence="5 6" id="KW-0233">DNA recombination</keyword>
<comment type="function">
    <text evidence="1 6">Required for the transposition of the insertion element.</text>
</comment>
<dbReference type="GO" id="GO:0003677">
    <property type="term" value="F:DNA binding"/>
    <property type="evidence" value="ECO:0007669"/>
    <property type="project" value="UniProtKB-UniRule"/>
</dbReference>
<organism evidence="7 8">
    <name type="scientific">Sulfitobacter faviae</name>
    <dbReference type="NCBI Taxonomy" id="1775881"/>
    <lineage>
        <taxon>Bacteria</taxon>
        <taxon>Pseudomonadati</taxon>
        <taxon>Pseudomonadota</taxon>
        <taxon>Alphaproteobacteria</taxon>
        <taxon>Rhodobacterales</taxon>
        <taxon>Roseobacteraceae</taxon>
        <taxon>Sulfitobacter</taxon>
    </lineage>
</organism>
<dbReference type="PANTHER" id="PTHR33217:SF8">
    <property type="entry name" value="MUTATOR FAMILY TRANSPOSASE"/>
    <property type="match status" value="1"/>
</dbReference>
<proteinExistence type="inferred from homology"/>
<comment type="similarity">
    <text evidence="2 6">Belongs to the transposase mutator family.</text>
</comment>
<dbReference type="GO" id="GO:0006313">
    <property type="term" value="P:DNA transposition"/>
    <property type="evidence" value="ECO:0007669"/>
    <property type="project" value="UniProtKB-UniRule"/>
</dbReference>
<dbReference type="GO" id="GO:0004803">
    <property type="term" value="F:transposase activity"/>
    <property type="evidence" value="ECO:0007669"/>
    <property type="project" value="UniProtKB-UniRule"/>
</dbReference>
<evidence type="ECO:0000256" key="3">
    <source>
        <dbReference type="ARBA" id="ARBA00022578"/>
    </source>
</evidence>
<dbReference type="PANTHER" id="PTHR33217">
    <property type="entry name" value="TRANSPOSASE FOR INSERTION SEQUENCE ELEMENT IS1081"/>
    <property type="match status" value="1"/>
</dbReference>
<evidence type="ECO:0000313" key="7">
    <source>
        <dbReference type="EMBL" id="WCE72127.1"/>
    </source>
</evidence>
<keyword evidence="3 6" id="KW-0815">Transposition</keyword>
<evidence type="ECO:0000256" key="5">
    <source>
        <dbReference type="ARBA" id="ARBA00023172"/>
    </source>
</evidence>
<evidence type="ECO:0000256" key="1">
    <source>
        <dbReference type="ARBA" id="ARBA00002190"/>
    </source>
</evidence>
<sequence>MGVLNDGLAASKYRPCPLLVKYVEVRWLGQRTKLGFYAPTADLAEAELDGFEEKWAGKYASIAPAWRRAWAEVIPFFGFDPAIRKIIYTTNAIESLNRVIRKSIKTRGSFPTDEAATKLIYLAIRKFEKDGRNVREWFASRNQFAIMFGERFDA</sequence>
<dbReference type="Proteomes" id="UP001210770">
    <property type="component" value="Plasmid unnamed1"/>
</dbReference>
<protein>
    <recommendedName>
        <fullName evidence="6">Mutator family transposase</fullName>
    </recommendedName>
</protein>
<geneLocation type="plasmid" evidence="7 8">
    <name>unnamed1</name>
</geneLocation>
<gene>
    <name evidence="7" type="ORF">PL336_16235</name>
</gene>
<evidence type="ECO:0000313" key="8">
    <source>
        <dbReference type="Proteomes" id="UP001210770"/>
    </source>
</evidence>
<evidence type="ECO:0000256" key="2">
    <source>
        <dbReference type="ARBA" id="ARBA00010961"/>
    </source>
</evidence>
<keyword evidence="4 6" id="KW-0238">DNA-binding</keyword>
<accession>A0AAX3LUA4</accession>
<dbReference type="InterPro" id="IPR001207">
    <property type="entry name" value="Transposase_mutator"/>
</dbReference>
<name>A0AAX3LUA4_9RHOB</name>
<evidence type="ECO:0000256" key="4">
    <source>
        <dbReference type="ARBA" id="ARBA00023125"/>
    </source>
</evidence>
<dbReference type="Pfam" id="PF00872">
    <property type="entry name" value="Transposase_mut"/>
    <property type="match status" value="1"/>
</dbReference>
<keyword evidence="7" id="KW-0614">Plasmid</keyword>